<evidence type="ECO:0000256" key="2">
    <source>
        <dbReference type="SAM" id="MobiDB-lite"/>
    </source>
</evidence>
<evidence type="ECO:0000256" key="1">
    <source>
        <dbReference type="SAM" id="Coils"/>
    </source>
</evidence>
<dbReference type="Gramene" id="CDF36633">
    <property type="protein sequence ID" value="CDF36633"/>
    <property type="gene ID" value="CHC_T00004905001"/>
</dbReference>
<reference evidence="4" key="1">
    <citation type="journal article" date="2013" name="Proc. Natl. Acad. Sci. U.S.A.">
        <title>Genome structure and metabolic features in the red seaweed Chondrus crispus shed light on evolution of the Archaeplastida.</title>
        <authorList>
            <person name="Collen J."/>
            <person name="Porcel B."/>
            <person name="Carre W."/>
            <person name="Ball S.G."/>
            <person name="Chaparro C."/>
            <person name="Tonon T."/>
            <person name="Barbeyron T."/>
            <person name="Michel G."/>
            <person name="Noel B."/>
            <person name="Valentin K."/>
            <person name="Elias M."/>
            <person name="Artiguenave F."/>
            <person name="Arun A."/>
            <person name="Aury J.M."/>
            <person name="Barbosa-Neto J.F."/>
            <person name="Bothwell J.H."/>
            <person name="Bouget F.Y."/>
            <person name="Brillet L."/>
            <person name="Cabello-Hurtado F."/>
            <person name="Capella-Gutierrez S."/>
            <person name="Charrier B."/>
            <person name="Cladiere L."/>
            <person name="Cock J.M."/>
            <person name="Coelho S.M."/>
            <person name="Colleoni C."/>
            <person name="Czjzek M."/>
            <person name="Da Silva C."/>
            <person name="Delage L."/>
            <person name="Denoeud F."/>
            <person name="Deschamps P."/>
            <person name="Dittami S.M."/>
            <person name="Gabaldon T."/>
            <person name="Gachon C.M."/>
            <person name="Groisillier A."/>
            <person name="Herve C."/>
            <person name="Jabbari K."/>
            <person name="Katinka M."/>
            <person name="Kloareg B."/>
            <person name="Kowalczyk N."/>
            <person name="Labadie K."/>
            <person name="Leblanc C."/>
            <person name="Lopez P.J."/>
            <person name="McLachlan D.H."/>
            <person name="Meslet-Cladiere L."/>
            <person name="Moustafa A."/>
            <person name="Nehr Z."/>
            <person name="Nyvall Collen P."/>
            <person name="Panaud O."/>
            <person name="Partensky F."/>
            <person name="Poulain J."/>
            <person name="Rensing S.A."/>
            <person name="Rousvoal S."/>
            <person name="Samson G."/>
            <person name="Symeonidi A."/>
            <person name="Weissenbach J."/>
            <person name="Zambounis A."/>
            <person name="Wincker P."/>
            <person name="Boyen C."/>
        </authorList>
    </citation>
    <scope>NUCLEOTIDE SEQUENCE [LARGE SCALE GENOMIC DNA]</scope>
    <source>
        <strain evidence="4">cv. Stackhouse</strain>
    </source>
</reference>
<dbReference type="EMBL" id="HG001794">
    <property type="protein sequence ID" value="CDF36633.1"/>
    <property type="molecule type" value="Genomic_DNA"/>
</dbReference>
<gene>
    <name evidence="3" type="ORF">CHC_T00004905001</name>
</gene>
<evidence type="ECO:0000313" key="3">
    <source>
        <dbReference type="EMBL" id="CDF36633.1"/>
    </source>
</evidence>
<dbReference type="RefSeq" id="XP_005716452.1">
    <property type="nucleotide sequence ID" value="XM_005716395.1"/>
</dbReference>
<organism evidence="3 4">
    <name type="scientific">Chondrus crispus</name>
    <name type="common">Carrageen Irish moss</name>
    <name type="synonym">Polymorpha crispa</name>
    <dbReference type="NCBI Taxonomy" id="2769"/>
    <lineage>
        <taxon>Eukaryota</taxon>
        <taxon>Rhodophyta</taxon>
        <taxon>Florideophyceae</taxon>
        <taxon>Rhodymeniophycidae</taxon>
        <taxon>Gigartinales</taxon>
        <taxon>Gigartinaceae</taxon>
        <taxon>Chondrus</taxon>
    </lineage>
</organism>
<keyword evidence="4" id="KW-1185">Reference proteome</keyword>
<keyword evidence="1" id="KW-0175">Coiled coil</keyword>
<name>R7QFU9_CHOCR</name>
<feature type="compositionally biased region" description="Acidic residues" evidence="2">
    <location>
        <begin position="59"/>
        <end position="72"/>
    </location>
</feature>
<protein>
    <submittedName>
        <fullName evidence="3">Uncharacterized protein</fullName>
    </submittedName>
</protein>
<dbReference type="GeneID" id="17324168"/>
<sequence>MLDRLPGGCLTRAEQVREIARLHEELERKRKLVRQYAEHDLVARVLAQKPVAPQKEEMAMEDDGAEEANEEAEDVMIDEEVFADVDGMGKDVGDDVLMGLDI</sequence>
<feature type="coiled-coil region" evidence="1">
    <location>
        <begin position="12"/>
        <end position="39"/>
    </location>
</feature>
<accession>R7QFU9</accession>
<feature type="region of interest" description="Disordered" evidence="2">
    <location>
        <begin position="53"/>
        <end position="72"/>
    </location>
</feature>
<evidence type="ECO:0000313" key="4">
    <source>
        <dbReference type="Proteomes" id="UP000012073"/>
    </source>
</evidence>
<proteinExistence type="predicted"/>
<dbReference type="Proteomes" id="UP000012073">
    <property type="component" value="Unassembled WGS sequence"/>
</dbReference>
<dbReference type="KEGG" id="ccp:CHC_T00004905001"/>
<dbReference type="AlphaFoldDB" id="R7QFU9"/>